<accession>A0ACB8V552</accession>
<dbReference type="EMBL" id="JALBCA010000004">
    <property type="protein sequence ID" value="KAI2392909.1"/>
    <property type="molecule type" value="Genomic_DNA"/>
</dbReference>
<proteinExistence type="predicted"/>
<comment type="caution">
    <text evidence="1">The sequence shown here is derived from an EMBL/GenBank/DDBJ whole genome shotgun (WGS) entry which is preliminary data.</text>
</comment>
<evidence type="ECO:0000313" key="1">
    <source>
        <dbReference type="EMBL" id="KAI2392909.1"/>
    </source>
</evidence>
<gene>
    <name evidence="1" type="ORF">LOY88_000374</name>
</gene>
<organism evidence="1">
    <name type="scientific">Ophidiomyces ophidiicola</name>
    <dbReference type="NCBI Taxonomy" id="1387563"/>
    <lineage>
        <taxon>Eukaryota</taxon>
        <taxon>Fungi</taxon>
        <taxon>Dikarya</taxon>
        <taxon>Ascomycota</taxon>
        <taxon>Pezizomycotina</taxon>
        <taxon>Eurotiomycetes</taxon>
        <taxon>Eurotiomycetidae</taxon>
        <taxon>Onygenales</taxon>
        <taxon>Onygenaceae</taxon>
        <taxon>Ophidiomyces</taxon>
    </lineage>
</organism>
<sequence>MEFFDHSRHVPTPKPLRILKQSKRDSKAVLATRGPPITIPRRRSSYAIRGASSINSSTLSKTDKENYKPPPRNNQEHLLSPTSIHLNRMGKLSEKTNALEDPATSKERSTARNGFFSRVTQAFDFRSRQLSTQMHGYRVPTPKACPSATPTPLKDDSLDENHTSTPSSISGWKHDRQHTPPLPLQRLSIPRNRTKCKSRSPQKATLTTATIDVTADALKTEAGDELSTWLSAEVFARVDNLESNLENQSSTDVPLDVMIVVDNSSSISPELLHGACQNAFHVASSLDILIDRVAIGCMSTHPEKYLNLMLPLESHSPDVIRNVFRSLPAFQLLYDDPNREQLSVALREAGAFLLRHSGRSALCHLFCVTARSMISIPDGWGERLRFHTISPENSVILNTPLIVGGWHLSAGLDNDGTETAVKSSLRLVIKHLRMGIDPGVLSNLSINLSVPNNYEIIALLGDMKRKTLRPGESWAVLVKVRECVPGEKSGSCTTSTDSLLLENSMNTEQLDDMIDQLHGMFKPSLQVSESCPRIIASVEYSNSSLSSSTLLKTEGKCDFSWRNTLKKEASTGNKENVASHQMQTQEVKTGANFRAKYRPSSWRLGVSLIDLENHEDELLL</sequence>
<protein>
    <submittedName>
        <fullName evidence="1">Uncharacterized protein</fullName>
    </submittedName>
</protein>
<name>A0ACB8V552_9EURO</name>
<reference evidence="1" key="1">
    <citation type="journal article" date="2022" name="bioRxiv">
        <title>Population genetic analysis of Ophidiomyces ophidiicola, the causative agent of snake fungal disease, indicates recent introductions to the USA.</title>
        <authorList>
            <person name="Ladner J.T."/>
            <person name="Palmer J.M."/>
            <person name="Ettinger C.L."/>
            <person name="Stajich J.E."/>
            <person name="Farrell T.M."/>
            <person name="Glorioso B.M."/>
            <person name="Lawson B."/>
            <person name="Price S.J."/>
            <person name="Stengle A.G."/>
            <person name="Grear D.A."/>
            <person name="Lorch J.M."/>
        </authorList>
    </citation>
    <scope>NUCLEOTIDE SEQUENCE</scope>
    <source>
        <strain evidence="1">NWHC 24266-5</strain>
    </source>
</reference>